<reference evidence="3" key="1">
    <citation type="submission" date="2016-09" db="EMBL/GenBank/DDBJ databases">
        <title>Streptomyces puniciscabiei strain:TW1S1 Genome sequencing and assembly.</title>
        <authorList>
            <person name="Kim M.-K."/>
            <person name="Kim S.B."/>
        </authorList>
    </citation>
    <scope>NUCLEOTIDE SEQUENCE [LARGE SCALE GENOMIC DNA]</scope>
    <source>
        <strain evidence="3">TW1S1</strain>
    </source>
</reference>
<dbReference type="AlphaFoldDB" id="A0A1D7Y6J6"/>
<evidence type="ECO:0000313" key="3">
    <source>
        <dbReference type="Proteomes" id="UP000094960"/>
    </source>
</evidence>
<sequence>MATVEPTDHASLLALRSEPPRHPRPVPWSPYLLFGTGQFKTRGKLDYDLPFIPVVMVISPIRTGMCRRTEAVTVATAGPGALLPGGEPPMAPKP</sequence>
<keyword evidence="3" id="KW-1185">Reference proteome</keyword>
<dbReference type="EMBL" id="CP017248">
    <property type="protein sequence ID" value="AOR31215.1"/>
    <property type="molecule type" value="Genomic_DNA"/>
</dbReference>
<dbReference type="Proteomes" id="UP000094960">
    <property type="component" value="Chromosome"/>
</dbReference>
<name>A0A1D7Y6J6_9ACTN</name>
<proteinExistence type="predicted"/>
<gene>
    <name evidence="2" type="ORF">BFF78_09280</name>
</gene>
<dbReference type="KEGG" id="spun:BFF78_09280"/>
<protein>
    <submittedName>
        <fullName evidence="2">Uncharacterized protein</fullName>
    </submittedName>
</protein>
<feature type="region of interest" description="Disordered" evidence="1">
    <location>
        <begin position="1"/>
        <end position="21"/>
    </location>
</feature>
<evidence type="ECO:0000256" key="1">
    <source>
        <dbReference type="SAM" id="MobiDB-lite"/>
    </source>
</evidence>
<evidence type="ECO:0000313" key="2">
    <source>
        <dbReference type="EMBL" id="AOR31215.1"/>
    </source>
</evidence>
<organism evidence="2 3">
    <name type="scientific">Streptomyces fodineus</name>
    <dbReference type="NCBI Taxonomy" id="1904616"/>
    <lineage>
        <taxon>Bacteria</taxon>
        <taxon>Bacillati</taxon>
        <taxon>Actinomycetota</taxon>
        <taxon>Actinomycetes</taxon>
        <taxon>Kitasatosporales</taxon>
        <taxon>Streptomycetaceae</taxon>
        <taxon>Streptomyces</taxon>
    </lineage>
</organism>
<accession>A0A1D7Y6J6</accession>